<keyword evidence="9" id="KW-0519">Myristate</keyword>
<keyword evidence="17" id="KW-0966">Cell projection</keyword>
<dbReference type="Pfam" id="PF00018">
    <property type="entry name" value="SH3_1"/>
    <property type="match status" value="1"/>
</dbReference>
<evidence type="ECO:0000256" key="19">
    <source>
        <dbReference type="ARBA" id="ARBA00051245"/>
    </source>
</evidence>
<reference evidence="28" key="1">
    <citation type="journal article" date="2021" name="Cell">
        <title>Tracing the genetic footprints of vertebrate landing in non-teleost ray-finned fishes.</title>
        <authorList>
            <person name="Bi X."/>
            <person name="Wang K."/>
            <person name="Yang L."/>
            <person name="Pan H."/>
            <person name="Jiang H."/>
            <person name="Wei Q."/>
            <person name="Fang M."/>
            <person name="Yu H."/>
            <person name="Zhu C."/>
            <person name="Cai Y."/>
            <person name="He Y."/>
            <person name="Gan X."/>
            <person name="Zeng H."/>
            <person name="Yu D."/>
            <person name="Zhu Y."/>
            <person name="Jiang H."/>
            <person name="Qiu Q."/>
            <person name="Yang H."/>
            <person name="Zhang Y.E."/>
            <person name="Wang W."/>
            <person name="Zhu M."/>
            <person name="He S."/>
            <person name="Zhang G."/>
        </authorList>
    </citation>
    <scope>NUCLEOTIDE SEQUENCE</scope>
    <source>
        <strain evidence="28">Allg_001</strain>
    </source>
</reference>
<keyword evidence="12 22" id="KW-0067">ATP-binding</keyword>
<dbReference type="InterPro" id="IPR036860">
    <property type="entry name" value="SH2_dom_sf"/>
</dbReference>
<keyword evidence="7" id="KW-0597">Phosphoprotein</keyword>
<keyword evidence="11 23" id="KW-0418">Kinase</keyword>
<evidence type="ECO:0000256" key="1">
    <source>
        <dbReference type="ARBA" id="ARBA00004123"/>
    </source>
</evidence>
<dbReference type="InterPro" id="IPR000719">
    <property type="entry name" value="Prot_kinase_dom"/>
</dbReference>
<dbReference type="SMART" id="SM00326">
    <property type="entry name" value="SH3"/>
    <property type="match status" value="1"/>
</dbReference>
<evidence type="ECO:0000256" key="6">
    <source>
        <dbReference type="ARBA" id="ARBA00022490"/>
    </source>
</evidence>
<dbReference type="FunFam" id="3.30.505.10:FF:000074">
    <property type="entry name" value="Tyrosine-protein kinase"/>
    <property type="match status" value="1"/>
</dbReference>
<dbReference type="AlphaFoldDB" id="A0A8J7NCB0"/>
<dbReference type="FunFam" id="2.30.30.40:FF:000229">
    <property type="entry name" value="Tyrosine-protein kinase"/>
    <property type="match status" value="1"/>
</dbReference>
<accession>A0A8J7NCB0</accession>
<dbReference type="Pfam" id="PF00017">
    <property type="entry name" value="SH2"/>
    <property type="match status" value="1"/>
</dbReference>
<evidence type="ECO:0000256" key="21">
    <source>
        <dbReference type="PROSITE-ProRule" id="PRU00192"/>
    </source>
</evidence>
<keyword evidence="8 23" id="KW-0808">Transferase</keyword>
<organism evidence="28 29">
    <name type="scientific">Atractosteus spatula</name>
    <name type="common">Alligator gar</name>
    <name type="synonym">Lepisosteus spatula</name>
    <dbReference type="NCBI Taxonomy" id="7917"/>
    <lineage>
        <taxon>Eukaryota</taxon>
        <taxon>Metazoa</taxon>
        <taxon>Chordata</taxon>
        <taxon>Craniata</taxon>
        <taxon>Vertebrata</taxon>
        <taxon>Euteleostomi</taxon>
        <taxon>Actinopterygii</taxon>
        <taxon>Neopterygii</taxon>
        <taxon>Holostei</taxon>
        <taxon>Semionotiformes</taxon>
        <taxon>Lepisosteidae</taxon>
        <taxon>Atractosteus</taxon>
    </lineage>
</organism>
<keyword evidence="15 23" id="KW-0829">Tyrosine-protein kinase</keyword>
<dbReference type="EC" id="2.7.10.2" evidence="23"/>
<dbReference type="Gene3D" id="1.10.510.10">
    <property type="entry name" value="Transferase(Phosphotransferase) domain 1"/>
    <property type="match status" value="1"/>
</dbReference>
<dbReference type="Proteomes" id="UP000736164">
    <property type="component" value="Unassembled WGS sequence"/>
</dbReference>
<evidence type="ECO:0000256" key="12">
    <source>
        <dbReference type="ARBA" id="ARBA00022840"/>
    </source>
</evidence>
<dbReference type="InterPro" id="IPR011009">
    <property type="entry name" value="Kinase-like_dom_sf"/>
</dbReference>
<evidence type="ECO:0000256" key="20">
    <source>
        <dbReference type="PROSITE-ProRule" id="PRU00191"/>
    </source>
</evidence>
<keyword evidence="14" id="KW-0472">Membrane</keyword>
<evidence type="ECO:0000256" key="9">
    <source>
        <dbReference type="ARBA" id="ARBA00022707"/>
    </source>
</evidence>
<proteinExistence type="inferred from homology"/>
<dbReference type="InterPro" id="IPR000980">
    <property type="entry name" value="SH2"/>
</dbReference>
<dbReference type="EMBL" id="JAAWVO010000100">
    <property type="protein sequence ID" value="MBN3311417.1"/>
    <property type="molecule type" value="Genomic_DNA"/>
</dbReference>
<keyword evidence="13 20" id="KW-0727">SH2 domain</keyword>
<evidence type="ECO:0000259" key="27">
    <source>
        <dbReference type="PROSITE" id="PS50011"/>
    </source>
</evidence>
<evidence type="ECO:0000256" key="16">
    <source>
        <dbReference type="ARBA" id="ARBA00023242"/>
    </source>
</evidence>
<evidence type="ECO:0000256" key="15">
    <source>
        <dbReference type="ARBA" id="ARBA00023137"/>
    </source>
</evidence>
<dbReference type="InterPro" id="IPR050198">
    <property type="entry name" value="Non-receptor_tyrosine_kinases"/>
</dbReference>
<feature type="compositionally biased region" description="Pro residues" evidence="24">
    <location>
        <begin position="44"/>
        <end position="55"/>
    </location>
</feature>
<feature type="domain" description="Protein kinase" evidence="27">
    <location>
        <begin position="249"/>
        <end position="503"/>
    </location>
</feature>
<evidence type="ECO:0000256" key="22">
    <source>
        <dbReference type="PROSITE-ProRule" id="PRU10141"/>
    </source>
</evidence>
<evidence type="ECO:0000256" key="3">
    <source>
        <dbReference type="ARBA" id="ARBA00004466"/>
    </source>
</evidence>
<dbReference type="SUPFAM" id="SSF56112">
    <property type="entry name" value="Protein kinase-like (PK-like)"/>
    <property type="match status" value="1"/>
</dbReference>
<keyword evidence="29" id="KW-1185">Reference proteome</keyword>
<evidence type="ECO:0000256" key="10">
    <source>
        <dbReference type="ARBA" id="ARBA00022741"/>
    </source>
</evidence>
<evidence type="ECO:0000256" key="7">
    <source>
        <dbReference type="ARBA" id="ARBA00022553"/>
    </source>
</evidence>
<evidence type="ECO:0000256" key="23">
    <source>
        <dbReference type="RuleBase" id="RU362096"/>
    </source>
</evidence>
<dbReference type="GO" id="GO:0005829">
    <property type="term" value="C:cytosol"/>
    <property type="evidence" value="ECO:0007669"/>
    <property type="project" value="UniProtKB-ARBA"/>
</dbReference>
<dbReference type="GO" id="GO:0016020">
    <property type="term" value="C:membrane"/>
    <property type="evidence" value="ECO:0007669"/>
    <property type="project" value="UniProtKB-SubCell"/>
</dbReference>
<dbReference type="Gene3D" id="2.30.30.40">
    <property type="entry name" value="SH3 Domains"/>
    <property type="match status" value="1"/>
</dbReference>
<evidence type="ECO:0000256" key="8">
    <source>
        <dbReference type="ARBA" id="ARBA00022679"/>
    </source>
</evidence>
<dbReference type="PROSITE" id="PS50001">
    <property type="entry name" value="SH2"/>
    <property type="match status" value="1"/>
</dbReference>
<comment type="caution">
    <text evidence="28">The sequence shown here is derived from an EMBL/GenBank/DDBJ whole genome shotgun (WGS) entry which is preliminary data.</text>
</comment>
<evidence type="ECO:0000259" key="25">
    <source>
        <dbReference type="PROSITE" id="PS50001"/>
    </source>
</evidence>
<dbReference type="SUPFAM" id="SSF55550">
    <property type="entry name" value="SH2 domain"/>
    <property type="match status" value="1"/>
</dbReference>
<dbReference type="PANTHER" id="PTHR24418">
    <property type="entry name" value="TYROSINE-PROTEIN KINASE"/>
    <property type="match status" value="1"/>
</dbReference>
<feature type="region of interest" description="Disordered" evidence="24">
    <location>
        <begin position="25"/>
        <end position="63"/>
    </location>
</feature>
<name>A0A8J7NCB0_ATRSP</name>
<dbReference type="InterPro" id="IPR001245">
    <property type="entry name" value="Ser-Thr/Tyr_kinase_cat_dom"/>
</dbReference>
<evidence type="ECO:0000313" key="29">
    <source>
        <dbReference type="Proteomes" id="UP000736164"/>
    </source>
</evidence>
<comment type="similarity">
    <text evidence="23">Belongs to the protein kinase superfamily. Tyr protein kinase family.</text>
</comment>
<evidence type="ECO:0000256" key="17">
    <source>
        <dbReference type="ARBA" id="ARBA00023273"/>
    </source>
</evidence>
<dbReference type="InterPro" id="IPR020635">
    <property type="entry name" value="Tyr_kinase_cat_dom"/>
</dbReference>
<dbReference type="GO" id="GO:0004715">
    <property type="term" value="F:non-membrane spanning protein tyrosine kinase activity"/>
    <property type="evidence" value="ECO:0007669"/>
    <property type="project" value="UniProtKB-EC"/>
</dbReference>
<keyword evidence="6" id="KW-0963">Cytoplasm</keyword>
<dbReference type="PROSITE" id="PS50002">
    <property type="entry name" value="SH3"/>
    <property type="match status" value="1"/>
</dbReference>
<keyword evidence="5 21" id="KW-0728">SH3 domain</keyword>
<evidence type="ECO:0000256" key="24">
    <source>
        <dbReference type="SAM" id="MobiDB-lite"/>
    </source>
</evidence>
<dbReference type="InterPro" id="IPR017441">
    <property type="entry name" value="Protein_kinase_ATP_BS"/>
</dbReference>
<evidence type="ECO:0000256" key="14">
    <source>
        <dbReference type="ARBA" id="ARBA00023136"/>
    </source>
</evidence>
<dbReference type="SMART" id="SM00219">
    <property type="entry name" value="TyrKc"/>
    <property type="match status" value="1"/>
</dbReference>
<evidence type="ECO:0000256" key="2">
    <source>
        <dbReference type="ARBA" id="ARBA00004370"/>
    </source>
</evidence>
<comment type="catalytic activity">
    <reaction evidence="19 23">
        <text>L-tyrosyl-[protein] + ATP = O-phospho-L-tyrosyl-[protein] + ADP + H(+)</text>
        <dbReference type="Rhea" id="RHEA:10596"/>
        <dbReference type="Rhea" id="RHEA-COMP:10136"/>
        <dbReference type="Rhea" id="RHEA-COMP:20101"/>
        <dbReference type="ChEBI" id="CHEBI:15378"/>
        <dbReference type="ChEBI" id="CHEBI:30616"/>
        <dbReference type="ChEBI" id="CHEBI:46858"/>
        <dbReference type="ChEBI" id="CHEBI:61978"/>
        <dbReference type="ChEBI" id="CHEBI:456216"/>
        <dbReference type="EC" id="2.7.10.2"/>
    </reaction>
</comment>
<feature type="non-terminal residue" evidence="28">
    <location>
        <position position="508"/>
    </location>
</feature>
<feature type="non-terminal residue" evidence="28">
    <location>
        <position position="1"/>
    </location>
</feature>
<feature type="domain" description="SH2" evidence="25">
    <location>
        <begin position="132"/>
        <end position="224"/>
    </location>
</feature>
<keyword evidence="10 22" id="KW-0547">Nucleotide-binding</keyword>
<comment type="subcellular location">
    <subcellularLocation>
        <location evidence="3">Cell projection</location>
        <location evidence="3">Ruffle</location>
    </subcellularLocation>
    <subcellularLocation>
        <location evidence="4">Cytoplasm</location>
    </subcellularLocation>
    <subcellularLocation>
        <location evidence="2">Membrane</location>
    </subcellularLocation>
    <subcellularLocation>
        <location evidence="1">Nucleus</location>
    </subcellularLocation>
</comment>
<evidence type="ECO:0000256" key="13">
    <source>
        <dbReference type="ARBA" id="ARBA00022999"/>
    </source>
</evidence>
<dbReference type="PRINTS" id="PR00401">
    <property type="entry name" value="SH2DOMAIN"/>
</dbReference>
<dbReference type="GO" id="GO:0001726">
    <property type="term" value="C:ruffle"/>
    <property type="evidence" value="ECO:0007669"/>
    <property type="project" value="UniProtKB-SubCell"/>
</dbReference>
<dbReference type="FunFam" id="1.10.510.10:FF:000399">
    <property type="entry name" value="Tyrosine-protein kinase"/>
    <property type="match status" value="1"/>
</dbReference>
<evidence type="ECO:0000256" key="18">
    <source>
        <dbReference type="ARBA" id="ARBA00023288"/>
    </source>
</evidence>
<dbReference type="Gene3D" id="3.30.200.20">
    <property type="entry name" value="Phosphorylase Kinase, domain 1"/>
    <property type="match status" value="1"/>
</dbReference>
<dbReference type="Pfam" id="PF07714">
    <property type="entry name" value="PK_Tyr_Ser-Thr"/>
    <property type="match status" value="1"/>
</dbReference>
<protein>
    <recommendedName>
        <fullName evidence="23">Tyrosine-protein kinase</fullName>
        <ecNumber evidence="23">2.7.10.2</ecNumber>
    </recommendedName>
</protein>
<dbReference type="FunFam" id="3.30.200.20:FF:000053">
    <property type="entry name" value="Tyrosine-protein kinase"/>
    <property type="match status" value="1"/>
</dbReference>
<evidence type="ECO:0000313" key="28">
    <source>
        <dbReference type="EMBL" id="MBN3311417.1"/>
    </source>
</evidence>
<gene>
    <name evidence="28" type="primary">Ptk6</name>
    <name evidence="28" type="ORF">GTO95_0001083</name>
</gene>
<dbReference type="PROSITE" id="PS50011">
    <property type="entry name" value="PROTEIN_KINASE_DOM"/>
    <property type="match status" value="1"/>
</dbReference>
<feature type="domain" description="SH3" evidence="26">
    <location>
        <begin position="62"/>
        <end position="126"/>
    </location>
</feature>
<dbReference type="SUPFAM" id="SSF50044">
    <property type="entry name" value="SH3-domain"/>
    <property type="match status" value="1"/>
</dbReference>
<dbReference type="PRINTS" id="PR00109">
    <property type="entry name" value="TYRKINASE"/>
</dbReference>
<evidence type="ECO:0000259" key="26">
    <source>
        <dbReference type="PROSITE" id="PS50002"/>
    </source>
</evidence>
<dbReference type="Gene3D" id="3.30.505.10">
    <property type="entry name" value="SH2 domain"/>
    <property type="match status" value="1"/>
</dbReference>
<dbReference type="GO" id="GO:0005634">
    <property type="term" value="C:nucleus"/>
    <property type="evidence" value="ECO:0007669"/>
    <property type="project" value="UniProtKB-SubCell"/>
</dbReference>
<evidence type="ECO:0000256" key="11">
    <source>
        <dbReference type="ARBA" id="ARBA00022777"/>
    </source>
</evidence>
<evidence type="ECO:0000256" key="4">
    <source>
        <dbReference type="ARBA" id="ARBA00004496"/>
    </source>
</evidence>
<keyword evidence="16" id="KW-0539">Nucleus</keyword>
<dbReference type="GO" id="GO:0005524">
    <property type="term" value="F:ATP binding"/>
    <property type="evidence" value="ECO:0007669"/>
    <property type="project" value="UniProtKB-UniRule"/>
</dbReference>
<dbReference type="InterPro" id="IPR036028">
    <property type="entry name" value="SH3-like_dom_sf"/>
</dbReference>
<dbReference type="InterPro" id="IPR001452">
    <property type="entry name" value="SH3_domain"/>
</dbReference>
<sequence>MGETVGGDKCPCLLSLLDRCYGKRHASEVQPDETENGEAVRQPPSTPRLKPPPVPASKGETPDRDMYTALWTFHARAEEELSFEMGDRFKILSRTGEWWNAAKVTPNGQIVGTGFVPYNYLARGETAEAQPWYFGKMNRLEAVNHLLSPENGNGTFLVRLSEREHVDYVLSVKSDNKVKHFKILQNAEGLYCLNERNSFTTLMGLIDYYKTHSFSIIEKLTEGCRRKEPKPQDLSHSTVDEWELPKEEFTLGKLLGTGYFADVYEGLWKNQVRVAIKVLKNKENMNYREFQLETQILKKLRHKHLISLLAICTTEDSYYIVTELMEKGNLLNFLRGTEGRRLDMTSLLDMACQVADGMAHLESQKSIHRDLAARNVLVGDNLICKVADFGLARVTKEPFYISEDKKIPYKWCAPEAISHGCFSTKSDVWSFGVLLYEILTYGGVPYPVYNNNEVYKLITSGYRMPCPENCPKSVYNIMLSCWRDSPEDRPPFPFLRQQLEKFNKYDMD</sequence>
<dbReference type="PROSITE" id="PS00107">
    <property type="entry name" value="PROTEIN_KINASE_ATP"/>
    <property type="match status" value="1"/>
</dbReference>
<dbReference type="SMART" id="SM00252">
    <property type="entry name" value="SH2"/>
    <property type="match status" value="1"/>
</dbReference>
<evidence type="ECO:0000256" key="5">
    <source>
        <dbReference type="ARBA" id="ARBA00022443"/>
    </source>
</evidence>
<feature type="binding site" evidence="22">
    <location>
        <position position="277"/>
    </location>
    <ligand>
        <name>ATP</name>
        <dbReference type="ChEBI" id="CHEBI:30616"/>
    </ligand>
</feature>
<keyword evidence="18" id="KW-0449">Lipoprotein</keyword>